<accession>A0A9Q5D6K8</accession>
<sequence length="48" mass="5623">MTNKRKVTKKQMASLGLRKTENGDYDYINPNDPNSKYKPVRKEPNKLI</sequence>
<feature type="region of interest" description="Disordered" evidence="1">
    <location>
        <begin position="1"/>
        <end position="48"/>
    </location>
</feature>
<protein>
    <submittedName>
        <fullName evidence="2">Uncharacterized protein</fullName>
    </submittedName>
</protein>
<comment type="caution">
    <text evidence="2">The sequence shown here is derived from an EMBL/GenBank/DDBJ whole genome shotgun (WGS) entry which is preliminary data.</text>
</comment>
<dbReference type="AlphaFoldDB" id="A0A9Q5D6K8"/>
<dbReference type="EMBL" id="JABSXK010000001">
    <property type="protein sequence ID" value="NRV07699.1"/>
    <property type="molecule type" value="Genomic_DNA"/>
</dbReference>
<gene>
    <name evidence="2" type="ORF">DFH45_000662</name>
</gene>
<dbReference type="Proteomes" id="UP000821656">
    <property type="component" value="Unassembled WGS sequence"/>
</dbReference>
<organism evidence="2 3">
    <name type="scientific">Clostridium beijerinckii</name>
    <name type="common">Clostridium MP</name>
    <dbReference type="NCBI Taxonomy" id="1520"/>
    <lineage>
        <taxon>Bacteria</taxon>
        <taxon>Bacillati</taxon>
        <taxon>Bacillota</taxon>
        <taxon>Clostridia</taxon>
        <taxon>Eubacteriales</taxon>
        <taxon>Clostridiaceae</taxon>
        <taxon>Clostridium</taxon>
    </lineage>
</organism>
<name>A0A9Q5D6K8_CLOBE</name>
<proteinExistence type="predicted"/>
<dbReference type="RefSeq" id="WP_173695941.1">
    <property type="nucleotide sequence ID" value="NZ_CP016090.1"/>
</dbReference>
<evidence type="ECO:0000313" key="2">
    <source>
        <dbReference type="EMBL" id="NRV07699.1"/>
    </source>
</evidence>
<evidence type="ECO:0000313" key="3">
    <source>
        <dbReference type="Proteomes" id="UP000821656"/>
    </source>
</evidence>
<evidence type="ECO:0000256" key="1">
    <source>
        <dbReference type="SAM" id="MobiDB-lite"/>
    </source>
</evidence>
<reference evidence="2" key="1">
    <citation type="submission" date="2020-05" db="EMBL/GenBank/DDBJ databases">
        <title>Genomic insights into acetone-butanol-ethanol (ABE) fermentation by sequencing solventogenic clostridia strains.</title>
        <authorList>
            <person name="Brown S."/>
        </authorList>
    </citation>
    <scope>NUCLEOTIDE SEQUENCE</scope>
    <source>
        <strain evidence="2">DJ126</strain>
    </source>
</reference>